<keyword evidence="2" id="KW-1185">Reference proteome</keyword>
<accession>A0AA85IK41</accession>
<dbReference type="PANTHER" id="PTHR15243">
    <property type="entry name" value="SERINE/THREONINE-PROTEIN KINASE 19"/>
    <property type="match status" value="1"/>
</dbReference>
<evidence type="ECO:0000313" key="3">
    <source>
        <dbReference type="WBParaSite" id="TREG1_100030.1"/>
    </source>
</evidence>
<name>A0AA85IK41_TRIRE</name>
<dbReference type="GO" id="GO:0046579">
    <property type="term" value="P:positive regulation of Ras protein signal transduction"/>
    <property type="evidence" value="ECO:0007669"/>
    <property type="project" value="TreeGrafter"/>
</dbReference>
<dbReference type="AlphaFoldDB" id="A0AA85IK41"/>
<evidence type="ECO:0000313" key="2">
    <source>
        <dbReference type="Proteomes" id="UP000050795"/>
    </source>
</evidence>
<dbReference type="Pfam" id="PF10494">
    <property type="entry name" value="Stk19"/>
    <property type="match status" value="1"/>
</dbReference>
<sequence>MKRKIENANDKSPPKLIKICSIPEMQTVDDALEYLFGLYPPMNFKNLGRPIILKSQLYALVKNKNKIESLLLEMQNSQKIRLLKIHDEIDNSVGIMKTDDFVSSFTELSCPVGDMELLEKFSDFCSKKYHHLSICKPVALENFSDGEISTLIHYGALTIKSENSWYISAPHLGRFTRAYKAGQRGLLTLIKRTKFKEILLSEIFNRNLGKDSYLGHMYHLLAHLGAGTLNSIHTSSGLLIRL</sequence>
<dbReference type="WBParaSite" id="TREG1_100030.1">
    <property type="protein sequence ID" value="TREG1_100030.1"/>
    <property type="gene ID" value="TREG1_100030"/>
</dbReference>
<evidence type="ECO:0000256" key="1">
    <source>
        <dbReference type="ARBA" id="ARBA00093458"/>
    </source>
</evidence>
<protein>
    <submittedName>
        <fullName evidence="3">Uncharacterized protein</fullName>
    </submittedName>
</protein>
<dbReference type="InterPro" id="IPR018865">
    <property type="entry name" value="STK19-like"/>
</dbReference>
<reference evidence="2" key="1">
    <citation type="submission" date="2022-06" db="EMBL/GenBank/DDBJ databases">
        <authorList>
            <person name="Berger JAMES D."/>
            <person name="Berger JAMES D."/>
        </authorList>
    </citation>
    <scope>NUCLEOTIDE SEQUENCE [LARGE SCALE GENOMIC DNA]</scope>
</reference>
<organism evidence="2 3">
    <name type="scientific">Trichobilharzia regenti</name>
    <name type="common">Nasal bird schistosome</name>
    <dbReference type="NCBI Taxonomy" id="157069"/>
    <lineage>
        <taxon>Eukaryota</taxon>
        <taxon>Metazoa</taxon>
        <taxon>Spiralia</taxon>
        <taxon>Lophotrochozoa</taxon>
        <taxon>Platyhelminthes</taxon>
        <taxon>Trematoda</taxon>
        <taxon>Digenea</taxon>
        <taxon>Strigeidida</taxon>
        <taxon>Schistosomatoidea</taxon>
        <taxon>Schistosomatidae</taxon>
        <taxon>Trichobilharzia</taxon>
    </lineage>
</organism>
<proteinExistence type="inferred from homology"/>
<comment type="similarity">
    <text evidence="1">Belongs to the STK19 family.</text>
</comment>
<reference evidence="3" key="2">
    <citation type="submission" date="2023-11" db="UniProtKB">
        <authorList>
            <consortium name="WormBaseParasite"/>
        </authorList>
    </citation>
    <scope>IDENTIFICATION</scope>
</reference>
<dbReference type="Proteomes" id="UP000050795">
    <property type="component" value="Unassembled WGS sequence"/>
</dbReference>
<dbReference type="PANTHER" id="PTHR15243:SF0">
    <property type="entry name" value="SERINE_THREONINE-PROTEIN KINASE 19"/>
    <property type="match status" value="1"/>
</dbReference>